<dbReference type="EMBL" id="QTUB01000001">
    <property type="protein sequence ID" value="REF28662.1"/>
    <property type="molecule type" value="Genomic_DNA"/>
</dbReference>
<dbReference type="Pfam" id="PF02413">
    <property type="entry name" value="Caudo_TAP"/>
    <property type="match status" value="1"/>
</dbReference>
<dbReference type="PANTHER" id="PTHR34413">
    <property type="entry name" value="PROPHAGE TAIL FIBER ASSEMBLY PROTEIN HOMOLOG TFAE-RELATED-RELATED"/>
    <property type="match status" value="1"/>
</dbReference>
<dbReference type="Proteomes" id="UP000256294">
    <property type="component" value="Unassembled WGS sequence"/>
</dbReference>
<comment type="caution">
    <text evidence="1">The sequence shown here is derived from an EMBL/GenBank/DDBJ whole genome shotgun (WGS) entry which is preliminary data.</text>
</comment>
<gene>
    <name evidence="1" type="ORF">BDD26_3611</name>
</gene>
<dbReference type="InterPro" id="IPR051220">
    <property type="entry name" value="TFA_Chaperone"/>
</dbReference>
<proteinExistence type="predicted"/>
<organism evidence="1 2">
    <name type="scientific">Xenorhabdus cabanillasii</name>
    <dbReference type="NCBI Taxonomy" id="351673"/>
    <lineage>
        <taxon>Bacteria</taxon>
        <taxon>Pseudomonadati</taxon>
        <taxon>Pseudomonadota</taxon>
        <taxon>Gammaproteobacteria</taxon>
        <taxon>Enterobacterales</taxon>
        <taxon>Morganellaceae</taxon>
        <taxon>Xenorhabdus</taxon>
    </lineage>
</organism>
<protein>
    <submittedName>
        <fullName evidence="1">Virus tail fiber assembly protein lambda gpK</fullName>
    </submittedName>
</protein>
<evidence type="ECO:0000313" key="1">
    <source>
        <dbReference type="EMBL" id="REF28662.1"/>
    </source>
</evidence>
<accession>A0A3D9UGT7</accession>
<dbReference type="RefSeq" id="WP_115827282.1">
    <property type="nucleotide sequence ID" value="NZ_QTUB01000001.1"/>
</dbReference>
<sequence>MKNYYFDETKSYRPFTFITEASPGSYAPDNAIRIEPPTREGYWPCLIDGQWQLLPDHRGKIVYSITTRQSLRCEEVIMPEGYTDLVPGTVFDNWDGKQWVTDIAAQQEYEIQQAEYEKRQLLRAATEKIDICQDAVDLGMATEAEKSTLTAWRKYRVLLNRVDCSTAPDIHWPEPPK</sequence>
<keyword evidence="2" id="KW-1185">Reference proteome</keyword>
<dbReference type="PANTHER" id="PTHR34413:SF2">
    <property type="entry name" value="PROPHAGE TAIL FIBER ASSEMBLY PROTEIN HOMOLOG TFAE-RELATED"/>
    <property type="match status" value="1"/>
</dbReference>
<reference evidence="1 2" key="1">
    <citation type="submission" date="2018-08" db="EMBL/GenBank/DDBJ databases">
        <title>Genomic Encyclopedia of Archaeal and Bacterial Type Strains, Phase II (KMG-II): from individual species to whole genera.</title>
        <authorList>
            <person name="Goeker M."/>
        </authorList>
    </citation>
    <scope>NUCLEOTIDE SEQUENCE [LARGE SCALE GENOMIC DNA]</scope>
    <source>
        <strain evidence="1 2">DSM 17905</strain>
    </source>
</reference>
<dbReference type="InterPro" id="IPR003458">
    <property type="entry name" value="Phage_T4_Gp38_tail_assem"/>
</dbReference>
<evidence type="ECO:0000313" key="2">
    <source>
        <dbReference type="Proteomes" id="UP000256294"/>
    </source>
</evidence>
<dbReference type="AlphaFoldDB" id="A0A3D9UGT7"/>
<name>A0A3D9UGT7_9GAMM</name>